<protein>
    <recommendedName>
        <fullName evidence="7">Dynamin N-terminal domain-containing protein</fullName>
    </recommendedName>
</protein>
<keyword evidence="9" id="KW-1185">Reference proteome</keyword>
<gene>
    <name evidence="8" type="ORF">pdam_00019996</name>
</gene>
<dbReference type="GO" id="GO:0051646">
    <property type="term" value="P:mitochondrion localization"/>
    <property type="evidence" value="ECO:0007669"/>
    <property type="project" value="TreeGrafter"/>
</dbReference>
<dbReference type="Gene3D" id="3.40.50.300">
    <property type="entry name" value="P-loop containing nucleotide triphosphate hydrolases"/>
    <property type="match status" value="1"/>
</dbReference>
<dbReference type="PANTHER" id="PTHR10465">
    <property type="entry name" value="TRANSMEMBRANE GTPASE FZO1"/>
    <property type="match status" value="1"/>
</dbReference>
<evidence type="ECO:0000256" key="5">
    <source>
        <dbReference type="ARBA" id="ARBA00023136"/>
    </source>
</evidence>
<evidence type="ECO:0000256" key="3">
    <source>
        <dbReference type="ARBA" id="ARBA00022801"/>
    </source>
</evidence>
<keyword evidence="4" id="KW-0342">GTP-binding</keyword>
<dbReference type="GO" id="GO:0003924">
    <property type="term" value="F:GTPase activity"/>
    <property type="evidence" value="ECO:0007669"/>
    <property type="project" value="InterPro"/>
</dbReference>
<dbReference type="Pfam" id="PF00350">
    <property type="entry name" value="Dynamin_N"/>
    <property type="match status" value="1"/>
</dbReference>
<reference evidence="8 9" key="1">
    <citation type="journal article" date="2018" name="Sci. Rep.">
        <title>Comparative analysis of the Pocillopora damicornis genome highlights role of immune system in coral evolution.</title>
        <authorList>
            <person name="Cunning R."/>
            <person name="Bay R.A."/>
            <person name="Gillette P."/>
            <person name="Baker A.C."/>
            <person name="Traylor-Knowles N."/>
        </authorList>
    </citation>
    <scope>NUCLEOTIDE SEQUENCE [LARGE SCALE GENOMIC DNA]</scope>
    <source>
        <strain evidence="8">RSMAS</strain>
        <tissue evidence="8">Whole animal</tissue>
    </source>
</reference>
<feature type="domain" description="Dynamin N-terminal" evidence="7">
    <location>
        <begin position="89"/>
        <end position="175"/>
    </location>
</feature>
<dbReference type="InterPro" id="IPR045063">
    <property type="entry name" value="Dynamin_N"/>
</dbReference>
<dbReference type="AlphaFoldDB" id="A0A3M6TUA9"/>
<evidence type="ECO:0000256" key="2">
    <source>
        <dbReference type="ARBA" id="ARBA00022741"/>
    </source>
</evidence>
<dbReference type="Proteomes" id="UP000275408">
    <property type="component" value="Unassembled WGS sequence"/>
</dbReference>
<proteinExistence type="predicted"/>
<dbReference type="EMBL" id="RCHS01002933">
    <property type="protein sequence ID" value="RMX44868.1"/>
    <property type="molecule type" value="Genomic_DNA"/>
</dbReference>
<comment type="caution">
    <text evidence="8">The sequence shown here is derived from an EMBL/GenBank/DDBJ whole genome shotgun (WGS) entry which is preliminary data.</text>
</comment>
<name>A0A3M6TUA9_POCDA</name>
<evidence type="ECO:0000256" key="4">
    <source>
        <dbReference type="ARBA" id="ARBA00023134"/>
    </source>
</evidence>
<accession>A0A3M6TUA9</accession>
<keyword evidence="5" id="KW-0472">Membrane</keyword>
<dbReference type="GO" id="GO:0008053">
    <property type="term" value="P:mitochondrial fusion"/>
    <property type="evidence" value="ECO:0007669"/>
    <property type="project" value="TreeGrafter"/>
</dbReference>
<dbReference type="PANTHER" id="PTHR10465:SF0">
    <property type="entry name" value="SARCALUMENIN"/>
    <property type="match status" value="1"/>
</dbReference>
<evidence type="ECO:0000256" key="6">
    <source>
        <dbReference type="SAM" id="Coils"/>
    </source>
</evidence>
<keyword evidence="2" id="KW-0547">Nucleotide-binding</keyword>
<dbReference type="InterPro" id="IPR027094">
    <property type="entry name" value="Mitofusin_fam"/>
</dbReference>
<keyword evidence="6" id="KW-0175">Coiled coil</keyword>
<dbReference type="GO" id="GO:0005741">
    <property type="term" value="C:mitochondrial outer membrane"/>
    <property type="evidence" value="ECO:0007669"/>
    <property type="project" value="TreeGrafter"/>
</dbReference>
<evidence type="ECO:0000313" key="9">
    <source>
        <dbReference type="Proteomes" id="UP000275408"/>
    </source>
</evidence>
<evidence type="ECO:0000313" key="8">
    <source>
        <dbReference type="EMBL" id="RMX44868.1"/>
    </source>
</evidence>
<evidence type="ECO:0000259" key="7">
    <source>
        <dbReference type="Pfam" id="PF00350"/>
    </source>
</evidence>
<dbReference type="SUPFAM" id="SSF52540">
    <property type="entry name" value="P-loop containing nucleoside triphosphate hydrolases"/>
    <property type="match status" value="1"/>
</dbReference>
<feature type="coiled-coil region" evidence="6">
    <location>
        <begin position="300"/>
        <end position="334"/>
    </location>
</feature>
<keyword evidence="3" id="KW-0378">Hydrolase</keyword>
<evidence type="ECO:0000256" key="1">
    <source>
        <dbReference type="ARBA" id="ARBA00004370"/>
    </source>
</evidence>
<comment type="subcellular location">
    <subcellularLocation>
        <location evidence="1">Membrane</location>
    </subcellularLocation>
</comment>
<dbReference type="GO" id="GO:0005525">
    <property type="term" value="F:GTP binding"/>
    <property type="evidence" value="ECO:0007669"/>
    <property type="project" value="UniProtKB-KW"/>
</dbReference>
<dbReference type="OrthoDB" id="5976778at2759"/>
<feature type="coiled-coil region" evidence="6">
    <location>
        <begin position="151"/>
        <end position="178"/>
    </location>
</feature>
<dbReference type="InterPro" id="IPR027417">
    <property type="entry name" value="P-loop_NTPase"/>
</dbReference>
<organism evidence="8 9">
    <name type="scientific">Pocillopora damicornis</name>
    <name type="common">Cauliflower coral</name>
    <name type="synonym">Millepora damicornis</name>
    <dbReference type="NCBI Taxonomy" id="46731"/>
    <lineage>
        <taxon>Eukaryota</taxon>
        <taxon>Metazoa</taxon>
        <taxon>Cnidaria</taxon>
        <taxon>Anthozoa</taxon>
        <taxon>Hexacorallia</taxon>
        <taxon>Scleractinia</taxon>
        <taxon>Astrocoeniina</taxon>
        <taxon>Pocilloporidae</taxon>
        <taxon>Pocillopora</taxon>
    </lineage>
</organism>
<sequence>MATAGSAVSTIEQNWEEFRETVQKVKGKLINKIQSLTEALQGVKEISDEYYKKYNNEHPFASETTRQPQNDLVKLKKELRKAVSEDVTIVFVGRTSSGKSSLINALLRDDRLPTGPCTTTMCTFEVRPTPDELWNVIDTGTGTILSKIKDKEEVKKFLDALVDEKTEKEREKQNINCESVIRIVGVLNERQFQFKFGVFTKWDEVTKKMSETKRQQARKKHKESFEQLVKDKQEVYFVEAENTTLATEKAERNTGREEFLRFERDLAERAKSVKAGKGVVLIKLAEAIASKFAEGSEKFIHIIDDRKRTTKDRLESLQKEISIMEEDLESLDTVRQEVRGLDELICDHLSSEEIDRLIQELGDCNSQETVKQAVKALFDSQINVIEENLQEKTREVEAKFQNWKDALRYNYGCSEYKVPSYRAEQSEDDGYAEQTYNWREYGLNFLNAAFAIGMAIEVPSKGVPIAFGK</sequence>